<accession>A0A7J5XB24</accession>
<proteinExistence type="predicted"/>
<reference evidence="1 2" key="1">
    <citation type="submission" date="2020-03" db="EMBL/GenBank/DDBJ databases">
        <title>Dissostichus mawsoni Genome sequencing and assembly.</title>
        <authorList>
            <person name="Park H."/>
        </authorList>
    </citation>
    <scope>NUCLEOTIDE SEQUENCE [LARGE SCALE GENOMIC DNA]</scope>
    <source>
        <strain evidence="1">DM0001</strain>
        <tissue evidence="1">Muscle</tissue>
    </source>
</reference>
<evidence type="ECO:0000313" key="1">
    <source>
        <dbReference type="EMBL" id="KAF3834204.1"/>
    </source>
</evidence>
<protein>
    <submittedName>
        <fullName evidence="1">Uncharacterized protein</fullName>
    </submittedName>
</protein>
<dbReference type="EMBL" id="JAAKFY010000026">
    <property type="protein sequence ID" value="KAF3834204.1"/>
    <property type="molecule type" value="Genomic_DNA"/>
</dbReference>
<sequence>MTCSQLEHVSRVDVVWDEYFPESLKAEIRSKRGKGVHRHVEPSSVIPGNWPEFLRIENKKAELVLTILTCSQLEHVSRVDVVCDEYFPESLKAETRNKRGKGVHRHVEPSSVIPGNWPEFLRIENKKAELFSFLATSEDNHILLHLGDAVKEGYSKVSIRTVDTDVVVLAVTAAQSLNITELWVAFGAGKKSVLTILTCSQLEHVSRVDVVWDEYFPESLKAETRSKRGKGVHRHVEPSSVIPGNWPEFLRIEDKKAELFSFLATSVTALNTGKQIINAVKEGYSKVSIRTVDTDVVVLAVTAAQSLNITE</sequence>
<dbReference type="OrthoDB" id="5949854at2759"/>
<dbReference type="AlphaFoldDB" id="A0A7J5XB24"/>
<organism evidence="1 2">
    <name type="scientific">Dissostichus mawsoni</name>
    <name type="common">Antarctic cod</name>
    <dbReference type="NCBI Taxonomy" id="36200"/>
    <lineage>
        <taxon>Eukaryota</taxon>
        <taxon>Metazoa</taxon>
        <taxon>Chordata</taxon>
        <taxon>Craniata</taxon>
        <taxon>Vertebrata</taxon>
        <taxon>Euteleostomi</taxon>
        <taxon>Actinopterygii</taxon>
        <taxon>Neopterygii</taxon>
        <taxon>Teleostei</taxon>
        <taxon>Neoteleostei</taxon>
        <taxon>Acanthomorphata</taxon>
        <taxon>Eupercaria</taxon>
        <taxon>Perciformes</taxon>
        <taxon>Notothenioidei</taxon>
        <taxon>Nototheniidae</taxon>
        <taxon>Dissostichus</taxon>
    </lineage>
</organism>
<dbReference type="Proteomes" id="UP000518266">
    <property type="component" value="Unassembled WGS sequence"/>
</dbReference>
<gene>
    <name evidence="1" type="ORF">F7725_025408</name>
</gene>
<evidence type="ECO:0000313" key="2">
    <source>
        <dbReference type="Proteomes" id="UP000518266"/>
    </source>
</evidence>
<feature type="non-terminal residue" evidence="1">
    <location>
        <position position="311"/>
    </location>
</feature>
<comment type="caution">
    <text evidence="1">The sequence shown here is derived from an EMBL/GenBank/DDBJ whole genome shotgun (WGS) entry which is preliminary data.</text>
</comment>
<name>A0A7J5XB24_DISMA</name>
<keyword evidence="2" id="KW-1185">Reference proteome</keyword>